<dbReference type="Gene3D" id="2.60.120.380">
    <property type="match status" value="1"/>
</dbReference>
<comment type="caution">
    <text evidence="2">Lacks conserved residue(s) required for the propagation of feature annotation.</text>
</comment>
<keyword evidence="6" id="KW-1185">Reference proteome</keyword>
<dbReference type="SUPFAM" id="SSF52743">
    <property type="entry name" value="Subtilisin-like"/>
    <property type="match status" value="1"/>
</dbReference>
<dbReference type="Pfam" id="PF18962">
    <property type="entry name" value="Por_Secre_tail"/>
    <property type="match status" value="1"/>
</dbReference>
<evidence type="ECO:0000256" key="1">
    <source>
        <dbReference type="ARBA" id="ARBA00011073"/>
    </source>
</evidence>
<dbReference type="Gene3D" id="3.40.50.200">
    <property type="entry name" value="Peptidase S8/S53 domain"/>
    <property type="match status" value="1"/>
</dbReference>
<evidence type="ECO:0000259" key="4">
    <source>
        <dbReference type="Pfam" id="PF18962"/>
    </source>
</evidence>
<dbReference type="InterPro" id="IPR051048">
    <property type="entry name" value="Peptidase_S8/S53_subtilisin"/>
</dbReference>
<protein>
    <submittedName>
        <fullName evidence="5">Peptidase families S8 and S53 domain protein</fullName>
        <ecNumber evidence="5">3.4.21.-</ecNumber>
    </submittedName>
</protein>
<dbReference type="AlphaFoldDB" id="A1ZR51"/>
<evidence type="ECO:0000313" key="5">
    <source>
        <dbReference type="EMBL" id="EAY27140.1"/>
    </source>
</evidence>
<proteinExistence type="inferred from homology"/>
<sequence>MTLIPFVTLAQQPPDRLAKTAGATTKKMAFKVDNYSRFVQDMQAYQAVISIVDYNKATQTVTVKASPQAFKKYIQSNRQVRSFQEIPLNVARTKSTQKEHDFTVNQINRLQNEFPALTGEGMLVSLHEPLFNTNDIDLRGRFISKGTEAIYDFAKADHPTNMATFIAGAGNSSSRGKGVAWKANLTSSNNADTLPESDTYYQNTGIIAQNHSYGLKGQVNNVYDDKARAFDLSANNNDQLLHVVSSGNDGTIGPTEGNYKGVVGYANLSGSFKMAKNILHVGAISANKQLLPFSSKGPAYDGRIKPELVAYGGNGGDFSGTSNAAAITTGMVTLLQQAYQQQKGQFPSATLLRAVLINSAEDVATTGVDFKTGYGNINVYRAHQNLIAEQYVTGTATQGNTASFDMNVPANATHLKITLVWNDPAAAVNASKALVNDLDLSVTQATNTWLPWVLKTAADTNVLALPATRGEDHLNTIEQVTVENPVAGTYTIRVKGHNLAVGNQDFYVAYQWEEKDKFVWTFPTASDNMHSQSENIDYFRWESTFAAGQTGKLELSLDNGQTWEVIAASVDLSQEAYRWEEAKDTFALAMARMTINTQAFATETFTLSKPLEVSVGFNCGDSVMIQWEKAPNIQSYTVYAPGARFLRKLTETTDTVFIFYKNQLADTSFTIVPNFNANKSGIQAIGYDYRNKVACYIEGFFAQSKVDTGIVLNLTLATTYGIKSIVYERKNGSVYEAIATVVPGSTAKLTQIDFTPFPRLNSYRARILFNNGQEVLTEVAQIHYLDKEQFIFFPNPVTRNQPLNIFSKNFQDQRIYFKLYNAQGKVVYSDAYSSDRFSVDLSKYPSGLYYYRITTEGAQKTGKLILE</sequence>
<dbReference type="PANTHER" id="PTHR43399:SF4">
    <property type="entry name" value="CELL WALL-ASSOCIATED PROTEASE"/>
    <property type="match status" value="1"/>
</dbReference>
<evidence type="ECO:0000313" key="6">
    <source>
        <dbReference type="Proteomes" id="UP000004095"/>
    </source>
</evidence>
<organism evidence="5 6">
    <name type="scientific">Microscilla marina ATCC 23134</name>
    <dbReference type="NCBI Taxonomy" id="313606"/>
    <lineage>
        <taxon>Bacteria</taxon>
        <taxon>Pseudomonadati</taxon>
        <taxon>Bacteroidota</taxon>
        <taxon>Cytophagia</taxon>
        <taxon>Cytophagales</taxon>
        <taxon>Microscillaceae</taxon>
        <taxon>Microscilla</taxon>
    </lineage>
</organism>
<dbReference type="Pfam" id="PF00082">
    <property type="entry name" value="Peptidase_S8"/>
    <property type="match status" value="1"/>
</dbReference>
<dbReference type="EMBL" id="AAWS01000026">
    <property type="protein sequence ID" value="EAY27140.1"/>
    <property type="molecule type" value="Genomic_DNA"/>
</dbReference>
<accession>A1ZR51</accession>
<evidence type="ECO:0000259" key="3">
    <source>
        <dbReference type="Pfam" id="PF00082"/>
    </source>
</evidence>
<dbReference type="InterPro" id="IPR034058">
    <property type="entry name" value="TagA/B/C/D_pept_dom"/>
</dbReference>
<dbReference type="InterPro" id="IPR000209">
    <property type="entry name" value="Peptidase_S8/S53_dom"/>
</dbReference>
<gene>
    <name evidence="5" type="ORF">M23134_08414</name>
</gene>
<dbReference type="NCBIfam" id="TIGR04183">
    <property type="entry name" value="Por_Secre_tail"/>
    <property type="match status" value="1"/>
</dbReference>
<dbReference type="GO" id="GO:0004252">
    <property type="term" value="F:serine-type endopeptidase activity"/>
    <property type="evidence" value="ECO:0007669"/>
    <property type="project" value="InterPro"/>
</dbReference>
<keyword evidence="5" id="KW-0378">Hydrolase</keyword>
<dbReference type="CDD" id="cd04842">
    <property type="entry name" value="Peptidases_S8_Kp43_protease"/>
    <property type="match status" value="1"/>
</dbReference>
<dbReference type="Proteomes" id="UP000004095">
    <property type="component" value="Unassembled WGS sequence"/>
</dbReference>
<feature type="domain" description="Peptidase S8/S53" evidence="3">
    <location>
        <begin position="154"/>
        <end position="375"/>
    </location>
</feature>
<dbReference type="PANTHER" id="PTHR43399">
    <property type="entry name" value="SUBTILISIN-RELATED"/>
    <property type="match status" value="1"/>
</dbReference>
<comment type="similarity">
    <text evidence="1 2">Belongs to the peptidase S8 family.</text>
</comment>
<evidence type="ECO:0000256" key="2">
    <source>
        <dbReference type="PROSITE-ProRule" id="PRU01240"/>
    </source>
</evidence>
<reference evidence="5 6" key="1">
    <citation type="submission" date="2007-01" db="EMBL/GenBank/DDBJ databases">
        <authorList>
            <person name="Haygood M."/>
            <person name="Podell S."/>
            <person name="Anderson C."/>
            <person name="Hopkinson B."/>
            <person name="Roe K."/>
            <person name="Barbeau K."/>
            <person name="Gaasterland T."/>
            <person name="Ferriera S."/>
            <person name="Johnson J."/>
            <person name="Kravitz S."/>
            <person name="Beeson K."/>
            <person name="Sutton G."/>
            <person name="Rogers Y.-H."/>
            <person name="Friedman R."/>
            <person name="Frazier M."/>
            <person name="Venter J.C."/>
        </authorList>
    </citation>
    <scope>NUCLEOTIDE SEQUENCE [LARGE SCALE GENOMIC DNA]</scope>
    <source>
        <strain evidence="5 6">ATCC 23134</strain>
    </source>
</reference>
<dbReference type="GO" id="GO:0006508">
    <property type="term" value="P:proteolysis"/>
    <property type="evidence" value="ECO:0007669"/>
    <property type="project" value="InterPro"/>
</dbReference>
<dbReference type="EC" id="3.4.21.-" evidence="5"/>
<comment type="caution">
    <text evidence="5">The sequence shown here is derived from an EMBL/GenBank/DDBJ whole genome shotgun (WGS) entry which is preliminary data.</text>
</comment>
<dbReference type="InterPro" id="IPR026444">
    <property type="entry name" value="Secre_tail"/>
</dbReference>
<dbReference type="eggNOG" id="COG1404">
    <property type="taxonomic scope" value="Bacteria"/>
</dbReference>
<dbReference type="InterPro" id="IPR036852">
    <property type="entry name" value="Peptidase_S8/S53_dom_sf"/>
</dbReference>
<dbReference type="PROSITE" id="PS51892">
    <property type="entry name" value="SUBTILASE"/>
    <property type="match status" value="1"/>
</dbReference>
<feature type="domain" description="Secretion system C-terminal sorting" evidence="4">
    <location>
        <begin position="793"/>
        <end position="865"/>
    </location>
</feature>
<name>A1ZR51_MICM2</name>